<dbReference type="CDD" id="cd00170">
    <property type="entry name" value="SEC14"/>
    <property type="match status" value="1"/>
</dbReference>
<dbReference type="InterPro" id="IPR001251">
    <property type="entry name" value="CRAL-TRIO_dom"/>
</dbReference>
<dbReference type="InterPro" id="IPR036273">
    <property type="entry name" value="CRAL/TRIO_N_dom_sf"/>
</dbReference>
<dbReference type="InterPro" id="IPR036865">
    <property type="entry name" value="CRAL-TRIO_dom_sf"/>
</dbReference>
<evidence type="ECO:0000313" key="2">
    <source>
        <dbReference type="EMBL" id="CAD8819918.1"/>
    </source>
</evidence>
<dbReference type="GO" id="GO:0008526">
    <property type="term" value="F:phosphatidylinositol transfer activity"/>
    <property type="evidence" value="ECO:0007669"/>
    <property type="project" value="TreeGrafter"/>
</dbReference>
<protein>
    <recommendedName>
        <fullName evidence="1">CRAL-TRIO domain-containing protein</fullName>
    </recommendedName>
</protein>
<dbReference type="SMART" id="SM00516">
    <property type="entry name" value="SEC14"/>
    <property type="match status" value="1"/>
</dbReference>
<feature type="domain" description="CRAL-TRIO" evidence="1">
    <location>
        <begin position="87"/>
        <end position="244"/>
    </location>
</feature>
<name>A0A6T6NEM1_9RHOD</name>
<dbReference type="InterPro" id="IPR052578">
    <property type="entry name" value="PI_Transfer_CRAL-TRIO"/>
</dbReference>
<dbReference type="SMART" id="SM01100">
    <property type="entry name" value="CRAL_TRIO_N"/>
    <property type="match status" value="1"/>
</dbReference>
<dbReference type="AlphaFoldDB" id="A0A6T6NEM1"/>
<dbReference type="Pfam" id="PF03765">
    <property type="entry name" value="CRAL_TRIO_N"/>
    <property type="match status" value="1"/>
</dbReference>
<sequence length="266" mass="30860">MEPSNEDYEKIGLLKTKVESEYKPSTPEEKEFLIDATYLRYLRARGMDIDKAYAMLIGTLKWRAKVHPETVVCKSCLSNHRSHSMRVIGRDIYSRPVFYSHFTGIENREPDDNIEHLMWMLESVFTSDINSAQQYVWVVDYTGFSVSDMNPSTGKKSLALFSDQYPERLGKAILLDSPYVFSGLWKILSPIIDSRTHAKVEFVSLKNRSSAFKIFDANLVERLDREIQEARNPKILKDKNWWVDVSEPCPSRNYRAELKIESTLSQ</sequence>
<dbReference type="Pfam" id="PF00650">
    <property type="entry name" value="CRAL_TRIO"/>
    <property type="match status" value="1"/>
</dbReference>
<dbReference type="PANTHER" id="PTHR45824:SF29">
    <property type="entry name" value="GH16843P"/>
    <property type="match status" value="1"/>
</dbReference>
<accession>A0A6T6NEM1</accession>
<reference evidence="3" key="1">
    <citation type="submission" date="2021-01" db="EMBL/GenBank/DDBJ databases">
        <authorList>
            <person name="Corre E."/>
            <person name="Pelletier E."/>
            <person name="Niang G."/>
            <person name="Scheremetjew M."/>
            <person name="Finn R."/>
            <person name="Kale V."/>
            <person name="Holt S."/>
            <person name="Cochrane G."/>
            <person name="Meng A."/>
            <person name="Brown T."/>
            <person name="Cohen L."/>
        </authorList>
    </citation>
    <scope>NUCLEOTIDE SEQUENCE</scope>
    <source>
        <strain evidence="3">CCMP3278</strain>
    </source>
</reference>
<dbReference type="PANTHER" id="PTHR45824">
    <property type="entry name" value="GH16843P"/>
    <property type="match status" value="1"/>
</dbReference>
<dbReference type="InterPro" id="IPR011074">
    <property type="entry name" value="CRAL/TRIO_N_dom"/>
</dbReference>
<dbReference type="EMBL" id="HBFP01006058">
    <property type="protein sequence ID" value="CAD8819918.1"/>
    <property type="molecule type" value="Transcribed_RNA"/>
</dbReference>
<organism evidence="3">
    <name type="scientific">Timspurckia oligopyrenoides</name>
    <dbReference type="NCBI Taxonomy" id="708627"/>
    <lineage>
        <taxon>Eukaryota</taxon>
        <taxon>Rhodophyta</taxon>
        <taxon>Bangiophyceae</taxon>
        <taxon>Porphyridiales</taxon>
        <taxon>Porphyridiaceae</taxon>
        <taxon>Timspurckia</taxon>
    </lineage>
</organism>
<dbReference type="Gene3D" id="3.40.525.10">
    <property type="entry name" value="CRAL-TRIO lipid binding domain"/>
    <property type="match status" value="1"/>
</dbReference>
<dbReference type="SUPFAM" id="SSF46938">
    <property type="entry name" value="CRAL/TRIO N-terminal domain"/>
    <property type="match status" value="1"/>
</dbReference>
<gene>
    <name evidence="2" type="ORF">TOLI1172_LOCUS4307</name>
    <name evidence="3" type="ORF">TOLI1172_LOCUS4309</name>
</gene>
<dbReference type="PROSITE" id="PS50191">
    <property type="entry name" value="CRAL_TRIO"/>
    <property type="match status" value="1"/>
</dbReference>
<dbReference type="EMBL" id="HBFP01006060">
    <property type="protein sequence ID" value="CAD8819920.1"/>
    <property type="molecule type" value="Transcribed_RNA"/>
</dbReference>
<proteinExistence type="predicted"/>
<evidence type="ECO:0000313" key="3">
    <source>
        <dbReference type="EMBL" id="CAD8819920.1"/>
    </source>
</evidence>
<dbReference type="SUPFAM" id="SSF52087">
    <property type="entry name" value="CRAL/TRIO domain"/>
    <property type="match status" value="1"/>
</dbReference>
<evidence type="ECO:0000259" key="1">
    <source>
        <dbReference type="PROSITE" id="PS50191"/>
    </source>
</evidence>